<dbReference type="InterPro" id="IPR027417">
    <property type="entry name" value="P-loop_NTPase"/>
</dbReference>
<dbReference type="Gene3D" id="3.40.50.300">
    <property type="entry name" value="P-loop containing nucleotide triphosphate hydrolases"/>
    <property type="match status" value="1"/>
</dbReference>
<dbReference type="InterPro" id="IPR035412">
    <property type="entry name" value="Terminase_L_N"/>
</dbReference>
<evidence type="ECO:0000313" key="3">
    <source>
        <dbReference type="Proteomes" id="UP000199041"/>
    </source>
</evidence>
<keyword evidence="3" id="KW-1185">Reference proteome</keyword>
<dbReference type="Gene3D" id="3.30.420.240">
    <property type="match status" value="1"/>
</dbReference>
<organism evidence="2 3">
    <name type="scientific">Arachidicoccus rhizosphaerae</name>
    <dbReference type="NCBI Taxonomy" id="551991"/>
    <lineage>
        <taxon>Bacteria</taxon>
        <taxon>Pseudomonadati</taxon>
        <taxon>Bacteroidota</taxon>
        <taxon>Chitinophagia</taxon>
        <taxon>Chitinophagales</taxon>
        <taxon>Chitinophagaceae</taxon>
        <taxon>Arachidicoccus</taxon>
    </lineage>
</organism>
<accession>A0A1H3W5Q3</accession>
<dbReference type="RefSeq" id="WP_091393151.1">
    <property type="nucleotide sequence ID" value="NZ_FNQY01000002.1"/>
</dbReference>
<gene>
    <name evidence="2" type="ORF">SAMN05192529_102154</name>
</gene>
<reference evidence="2 3" key="1">
    <citation type="submission" date="2016-10" db="EMBL/GenBank/DDBJ databases">
        <authorList>
            <person name="de Groot N.N."/>
        </authorList>
    </citation>
    <scope>NUCLEOTIDE SEQUENCE [LARGE SCALE GENOMIC DNA]</scope>
    <source>
        <strain evidence="2 3">Vu-144</strain>
    </source>
</reference>
<evidence type="ECO:0000313" key="2">
    <source>
        <dbReference type="EMBL" id="SDZ82407.1"/>
    </source>
</evidence>
<feature type="domain" description="Phage terminase large subunit N-terminal" evidence="1">
    <location>
        <begin position="23"/>
        <end position="214"/>
    </location>
</feature>
<dbReference type="EMBL" id="FNQY01000002">
    <property type="protein sequence ID" value="SDZ82407.1"/>
    <property type="molecule type" value="Genomic_DNA"/>
</dbReference>
<dbReference type="OrthoDB" id="924847at2"/>
<evidence type="ECO:0000259" key="1">
    <source>
        <dbReference type="Pfam" id="PF04466"/>
    </source>
</evidence>
<name>A0A1H3W5Q3_9BACT</name>
<dbReference type="STRING" id="551991.SAMN05192529_102154"/>
<dbReference type="AlphaFoldDB" id="A0A1H3W5Q3"/>
<sequence>MNLTIKQTKALDFLEDDVTTELVFGGGAGGGKSALGCYWLLKMCLKYPGTRWVMGRAVLKTLKETTLNSFYEVAKGQGLKSGTHYSYNAQSNIINLFNGSQILLKDLFQYPSDKEFDELGSLEITGAFVDECNQIVMKAWEVLKSRIRYKLDENGLIPKIMGSCNPSKNWVYNRFYKPNRDGNMPKGRAFVQSLATDNRYISRHYIDSLRSMTSEASKQRLLLGNWDYDNDPAALIPFEKIVNAFSNRFVDGGEKYITADIARYGRDKTVIGVWDGFRLVKIVDFDKNSVTEAADAIKDLMLEYHVPISNVLVDDDGVGGGVTDILNCTGFVNNSAPIVVDGDKENFNNLKSQCSYKLAQKMCADEIFLDIPDGDVQDHIKEELGQIKQKDMDKDGKKAIIPKEQVKELIGRSPDYSDMIMMRMYFTLETYVTFTF</sequence>
<protein>
    <submittedName>
        <fullName evidence="2">Phage terminase, large subunit, PBSX family</fullName>
    </submittedName>
</protein>
<proteinExistence type="predicted"/>
<dbReference type="Pfam" id="PF04466">
    <property type="entry name" value="Terminase_3"/>
    <property type="match status" value="1"/>
</dbReference>
<dbReference type="Proteomes" id="UP000199041">
    <property type="component" value="Unassembled WGS sequence"/>
</dbReference>